<dbReference type="InParanoid" id="G4ZTL6"/>
<evidence type="ECO:0008006" key="3">
    <source>
        <dbReference type="Google" id="ProtNLM"/>
    </source>
</evidence>
<evidence type="ECO:0000313" key="2">
    <source>
        <dbReference type="Proteomes" id="UP000002640"/>
    </source>
</evidence>
<dbReference type="GeneID" id="20643976"/>
<evidence type="ECO:0000313" key="1">
    <source>
        <dbReference type="EMBL" id="EGZ12927.1"/>
    </source>
</evidence>
<organism evidence="1 2">
    <name type="scientific">Phytophthora sojae (strain P6497)</name>
    <name type="common">Soybean stem and root rot agent</name>
    <name type="synonym">Phytophthora megasperma f. sp. glycines</name>
    <dbReference type="NCBI Taxonomy" id="1094619"/>
    <lineage>
        <taxon>Eukaryota</taxon>
        <taxon>Sar</taxon>
        <taxon>Stramenopiles</taxon>
        <taxon>Oomycota</taxon>
        <taxon>Peronosporomycetes</taxon>
        <taxon>Peronosporales</taxon>
        <taxon>Peronosporaceae</taxon>
        <taxon>Phytophthora</taxon>
    </lineage>
</organism>
<reference evidence="1 2" key="1">
    <citation type="journal article" date="2006" name="Science">
        <title>Phytophthora genome sequences uncover evolutionary origins and mechanisms of pathogenesis.</title>
        <authorList>
            <person name="Tyler B.M."/>
            <person name="Tripathy S."/>
            <person name="Zhang X."/>
            <person name="Dehal P."/>
            <person name="Jiang R.H."/>
            <person name="Aerts A."/>
            <person name="Arredondo F.D."/>
            <person name="Baxter L."/>
            <person name="Bensasson D."/>
            <person name="Beynon J.L."/>
            <person name="Chapman J."/>
            <person name="Damasceno C.M."/>
            <person name="Dorrance A.E."/>
            <person name="Dou D."/>
            <person name="Dickerman A.W."/>
            <person name="Dubchak I.L."/>
            <person name="Garbelotto M."/>
            <person name="Gijzen M."/>
            <person name="Gordon S.G."/>
            <person name="Govers F."/>
            <person name="Grunwald N.J."/>
            <person name="Huang W."/>
            <person name="Ivors K.L."/>
            <person name="Jones R.W."/>
            <person name="Kamoun S."/>
            <person name="Krampis K."/>
            <person name="Lamour K.H."/>
            <person name="Lee M.K."/>
            <person name="McDonald W.H."/>
            <person name="Medina M."/>
            <person name="Meijer H.J."/>
            <person name="Nordberg E.K."/>
            <person name="Maclean D.J."/>
            <person name="Ospina-Giraldo M.D."/>
            <person name="Morris P.F."/>
            <person name="Phuntumart V."/>
            <person name="Putnam N.H."/>
            <person name="Rash S."/>
            <person name="Rose J.K."/>
            <person name="Sakihama Y."/>
            <person name="Salamov A.A."/>
            <person name="Savidor A."/>
            <person name="Scheuring C.F."/>
            <person name="Smith B.M."/>
            <person name="Sobral B.W."/>
            <person name="Terry A."/>
            <person name="Torto-Alalibo T.A."/>
            <person name="Win J."/>
            <person name="Xu Z."/>
            <person name="Zhang H."/>
            <person name="Grigoriev I.V."/>
            <person name="Rokhsar D.S."/>
            <person name="Boore J.L."/>
        </authorList>
    </citation>
    <scope>NUCLEOTIDE SEQUENCE [LARGE SCALE GENOMIC DNA]</scope>
    <source>
        <strain evidence="1 2">P6497</strain>
    </source>
</reference>
<dbReference type="RefSeq" id="XP_009530356.1">
    <property type="nucleotide sequence ID" value="XM_009532061.1"/>
</dbReference>
<name>G4ZTL6_PHYSP</name>
<sequence>MESRPRLPWRELGIDLVEHEAAIALERPRAYDTTKSHETPQDHKMRYKRLVCASSQCKEVVPSTCPWEGKVLTCLLTRRTYLFEVGEHYTDIGSPRKKKLSERQKQFCRELAAERLRPQRIRNVMARKVEAPLSSLPSLQTIQNFVNYYARTKLENHDHLKELQLWIHARAFCGTEAKCEPFTFSWEHDRAGKPVVGTGADTKPFLVGITTKVLIRRLTEPSANYILHLDATFKMTAKDFPVLVVGISDRNHSLHLVALFAISQRLQWIYEGTLSAIKHLFQWVTGQHLELLRVMGDAEDAQYNAVWSGFGNSPRLQFLMFFSTSCST</sequence>
<dbReference type="Proteomes" id="UP000002640">
    <property type="component" value="Unassembled WGS sequence"/>
</dbReference>
<dbReference type="EMBL" id="JH159156">
    <property type="protein sequence ID" value="EGZ12927.1"/>
    <property type="molecule type" value="Genomic_DNA"/>
</dbReference>
<protein>
    <recommendedName>
        <fullName evidence="3">MULE transposase domain-containing protein</fullName>
    </recommendedName>
</protein>
<dbReference type="AlphaFoldDB" id="G4ZTL6"/>
<accession>G4ZTL6</accession>
<dbReference type="KEGG" id="psoj:PHYSODRAFT_316430"/>
<keyword evidence="2" id="KW-1185">Reference proteome</keyword>
<gene>
    <name evidence="1" type="ORF">PHYSODRAFT_316430</name>
</gene>
<proteinExistence type="predicted"/>
<dbReference type="OMA" id="WIHTHAY"/>